<dbReference type="GeneID" id="4392059"/>
<dbReference type="PANTHER" id="PTHR43397">
    <property type="entry name" value="ERGOTHIONEINE BIOSYNTHESIS PROTEIN 1"/>
    <property type="match status" value="1"/>
</dbReference>
<dbReference type="Pfam" id="PF10017">
    <property type="entry name" value="Methyltransf_33"/>
    <property type="match status" value="1"/>
</dbReference>
<dbReference type="AlphaFoldDB" id="Q2H2J9"/>
<keyword evidence="2" id="KW-0808">Transferase</keyword>
<name>Q2H2J9_CHAGB</name>
<evidence type="ECO:0000313" key="5">
    <source>
        <dbReference type="EMBL" id="EAQ87378.1"/>
    </source>
</evidence>
<proteinExistence type="predicted"/>
<dbReference type="InterPro" id="IPR051128">
    <property type="entry name" value="EgtD_Methyltrsf_superfamily"/>
</dbReference>
<evidence type="ECO:0000256" key="3">
    <source>
        <dbReference type="ARBA" id="ARBA00022691"/>
    </source>
</evidence>
<evidence type="ECO:0000256" key="2">
    <source>
        <dbReference type="ARBA" id="ARBA00022679"/>
    </source>
</evidence>
<organism evidence="5 6">
    <name type="scientific">Chaetomium globosum (strain ATCC 6205 / CBS 148.51 / DSM 1962 / NBRC 6347 / NRRL 1970)</name>
    <name type="common">Soil fungus</name>
    <dbReference type="NCBI Taxonomy" id="306901"/>
    <lineage>
        <taxon>Eukaryota</taxon>
        <taxon>Fungi</taxon>
        <taxon>Dikarya</taxon>
        <taxon>Ascomycota</taxon>
        <taxon>Pezizomycotina</taxon>
        <taxon>Sordariomycetes</taxon>
        <taxon>Sordariomycetidae</taxon>
        <taxon>Sordariales</taxon>
        <taxon>Chaetomiaceae</taxon>
        <taxon>Chaetomium</taxon>
    </lineage>
</organism>
<sequence length="744" mass="81553">MRSKDYYLTRTEAELIRLNADSIVETIPDGSVILELGSGCLSKTFIILNILARKRKHVVYYALDVCASTLAASLAQLRSALKHSPYVTCRSLCMTYRDGISWLANEPSLSGTPVSVLWLGSSFANEPQGDFRQLLHGISAAQMAQTSTSTSRRRIFGWQLLVAADGTKDPETVSRAYDTRDGLSKEFTLNVLDNANRSLGGDVFDVNQWCFDGEWDARKGQFQTCIRALENQTARVGKEEVLIKKGEKIKVIASRKLGQKDVQGWLVGTGFTISSSWTHPEFAYNSVYRRKRLACNKQAGNDSTEGNSVDWFDPTSGECLIFRPPLKDDGFRNSKDLLEDQQPRFHGYLTDDGAYNSLVGILGAAQKSLIEGCPCFCLSILCKIARRQLLASPHVGCIAPTLGSHTRSATECPSAKCHNFQQDYVKTNPLFWCPIFVSTPLSQNRRSPIPSSTKSTADIGRENPDYNEYLSTPSPICIAITHDMLQANLKRCRDAPPRADPAYKSIRHWREGVAIKDVDSSDAAHANDGFNPATFKPKASFHDASLPGDAPGHPLYGVALSPESIEDIVSTGWPGSKIESIKPLEAGKSFNNKIYFLKICHTVLGVQDVVLKVNGSLYDGDKVQNEVACLRLLELYCSEVPAPRVMAWSEAGTQATFVSPNHAETKALGEGAAGDTAGWILTSQLPGKPVNTADLDAAAIASLATQLADIVASWRQRIPFQKHGGNHAAQAFPILSFEVSSWRR</sequence>
<dbReference type="HOGENOM" id="CLU_373373_0_0_1"/>
<dbReference type="InParanoid" id="Q2H2J9"/>
<dbReference type="OrthoDB" id="659at2759"/>
<evidence type="ECO:0000313" key="6">
    <source>
        <dbReference type="Proteomes" id="UP000001056"/>
    </source>
</evidence>
<gene>
    <name evidence="5" type="ORF">CHGG_03997</name>
</gene>
<dbReference type="GO" id="GO:0032259">
    <property type="term" value="P:methylation"/>
    <property type="evidence" value="ECO:0007669"/>
    <property type="project" value="UniProtKB-KW"/>
</dbReference>
<accession>Q2H2J9</accession>
<dbReference type="EMBL" id="CH408032">
    <property type="protein sequence ID" value="EAQ87378.1"/>
    <property type="molecule type" value="Genomic_DNA"/>
</dbReference>
<dbReference type="PANTHER" id="PTHR43397:SF2">
    <property type="entry name" value="HISTIDINE-SPECIFIC METHYLTRANSFERASE SAM-DEPENDENT DOMAIN-CONTAINING PROTEIN"/>
    <property type="match status" value="1"/>
</dbReference>
<dbReference type="Proteomes" id="UP000001056">
    <property type="component" value="Unassembled WGS sequence"/>
</dbReference>
<dbReference type="GO" id="GO:0008168">
    <property type="term" value="F:methyltransferase activity"/>
    <property type="evidence" value="ECO:0007669"/>
    <property type="project" value="UniProtKB-KW"/>
</dbReference>
<keyword evidence="3" id="KW-0949">S-adenosyl-L-methionine</keyword>
<protein>
    <recommendedName>
        <fullName evidence="4">Histidine-specific methyltransferase SAM-dependent domain-containing protein</fullName>
    </recommendedName>
</protein>
<keyword evidence="1" id="KW-0489">Methyltransferase</keyword>
<keyword evidence="6" id="KW-1185">Reference proteome</keyword>
<dbReference type="VEuPathDB" id="FungiDB:CHGG_03997"/>
<dbReference type="Gene3D" id="3.40.50.150">
    <property type="entry name" value="Vaccinia Virus protein VP39"/>
    <property type="match status" value="1"/>
</dbReference>
<reference evidence="6" key="1">
    <citation type="journal article" date="2015" name="Genome Announc.">
        <title>Draft genome sequence of the cellulolytic fungus Chaetomium globosum.</title>
        <authorList>
            <person name="Cuomo C.A."/>
            <person name="Untereiner W.A."/>
            <person name="Ma L.-J."/>
            <person name="Grabherr M."/>
            <person name="Birren B.W."/>
        </authorList>
    </citation>
    <scope>NUCLEOTIDE SEQUENCE [LARGE SCALE GENOMIC DNA]</scope>
    <source>
        <strain evidence="6">ATCC 6205 / CBS 148.51 / DSM 1962 / NBRC 6347 / NRRL 1970</strain>
    </source>
</reference>
<evidence type="ECO:0000256" key="1">
    <source>
        <dbReference type="ARBA" id="ARBA00022603"/>
    </source>
</evidence>
<dbReference type="InterPro" id="IPR019257">
    <property type="entry name" value="MeTrfase_dom"/>
</dbReference>
<dbReference type="InterPro" id="IPR017805">
    <property type="entry name" value="SAM_MeTrfase_EasF-type_put"/>
</dbReference>
<dbReference type="eggNOG" id="ENOG502SQAU">
    <property type="taxonomic scope" value="Eukaryota"/>
</dbReference>
<dbReference type="RefSeq" id="XP_001223211.1">
    <property type="nucleotide sequence ID" value="XM_001223210.1"/>
</dbReference>
<feature type="domain" description="Histidine-specific methyltransferase SAM-dependent" evidence="4">
    <location>
        <begin position="2"/>
        <end position="286"/>
    </location>
</feature>
<dbReference type="InterPro" id="IPR029063">
    <property type="entry name" value="SAM-dependent_MTases_sf"/>
</dbReference>
<dbReference type="NCBIfam" id="TIGR03439">
    <property type="entry name" value="methyl_EasF"/>
    <property type="match status" value="1"/>
</dbReference>
<evidence type="ECO:0000259" key="4">
    <source>
        <dbReference type="Pfam" id="PF10017"/>
    </source>
</evidence>
<dbReference type="SUPFAM" id="SSF56112">
    <property type="entry name" value="Protein kinase-like (PK-like)"/>
    <property type="match status" value="1"/>
</dbReference>
<dbReference type="InterPro" id="IPR011009">
    <property type="entry name" value="Kinase-like_dom_sf"/>
</dbReference>